<dbReference type="RefSeq" id="WP_019595305.1">
    <property type="nucleotide sequence ID" value="NZ_FOVA01000002.1"/>
</dbReference>
<gene>
    <name evidence="2" type="ORF">NCTC11460_00937</name>
</gene>
<accession>A0A379CFF5</accession>
<dbReference type="InterPro" id="IPR015947">
    <property type="entry name" value="PUA-like_sf"/>
</dbReference>
<evidence type="ECO:0000313" key="3">
    <source>
        <dbReference type="Proteomes" id="UP000255101"/>
    </source>
</evidence>
<organism evidence="2 3">
    <name type="scientific">Peptostreptococcus anaerobius</name>
    <dbReference type="NCBI Taxonomy" id="1261"/>
    <lineage>
        <taxon>Bacteria</taxon>
        <taxon>Bacillati</taxon>
        <taxon>Bacillota</taxon>
        <taxon>Clostridia</taxon>
        <taxon>Peptostreptococcales</taxon>
        <taxon>Peptostreptococcaceae</taxon>
        <taxon>Peptostreptococcus</taxon>
    </lineage>
</organism>
<dbReference type="Pfam" id="PF12961">
    <property type="entry name" value="DUF3850"/>
    <property type="match status" value="1"/>
</dbReference>
<name>A0A379CFF5_9FIRM</name>
<sequence length="115" mass="13753">MRNKIKMHLKDKHFQMMKNGSKKVEVRLNDGKRRQLKLGDVILFKNLETGEELERKVKRIKLFTMPFRLLGRYRLQDFGDEYKETKDLVEEIHSIYGLVDIHKYGVMAIELSEVE</sequence>
<dbReference type="AlphaFoldDB" id="A0A379CFF5"/>
<feature type="domain" description="ASCH" evidence="1">
    <location>
        <begin position="7"/>
        <end position="115"/>
    </location>
</feature>
<dbReference type="SMART" id="SM01022">
    <property type="entry name" value="ASCH"/>
    <property type="match status" value="1"/>
</dbReference>
<dbReference type="Proteomes" id="UP000255101">
    <property type="component" value="Unassembled WGS sequence"/>
</dbReference>
<dbReference type="Gene3D" id="2.30.130.30">
    <property type="entry name" value="Hypothetical protein"/>
    <property type="match status" value="1"/>
</dbReference>
<dbReference type="EMBL" id="UGTB01000004">
    <property type="protein sequence ID" value="SUB61020.1"/>
    <property type="molecule type" value="Genomic_DNA"/>
</dbReference>
<reference evidence="2 3" key="1">
    <citation type="submission" date="2018-06" db="EMBL/GenBank/DDBJ databases">
        <authorList>
            <consortium name="Pathogen Informatics"/>
            <person name="Doyle S."/>
        </authorList>
    </citation>
    <scope>NUCLEOTIDE SEQUENCE [LARGE SCALE GENOMIC DNA]</scope>
    <source>
        <strain evidence="2 3">NCTC11460</strain>
    </source>
</reference>
<dbReference type="InterPro" id="IPR039440">
    <property type="entry name" value="DUF3850"/>
</dbReference>
<proteinExistence type="predicted"/>
<evidence type="ECO:0000313" key="2">
    <source>
        <dbReference type="EMBL" id="SUB61020.1"/>
    </source>
</evidence>
<dbReference type="InterPro" id="IPR007374">
    <property type="entry name" value="ASCH_domain"/>
</dbReference>
<protein>
    <submittedName>
        <fullName evidence="2">Uncharacterized conserved protein</fullName>
    </submittedName>
</protein>
<dbReference type="SUPFAM" id="SSF88697">
    <property type="entry name" value="PUA domain-like"/>
    <property type="match status" value="1"/>
</dbReference>
<evidence type="ECO:0000259" key="1">
    <source>
        <dbReference type="SMART" id="SM01022"/>
    </source>
</evidence>